<gene>
    <name evidence="2" type="ORF">URODEC1_LOCUS47951</name>
</gene>
<evidence type="ECO:0000313" key="2">
    <source>
        <dbReference type="EMBL" id="CAL4966733.1"/>
    </source>
</evidence>
<organism evidence="2 3">
    <name type="scientific">Urochloa decumbens</name>
    <dbReference type="NCBI Taxonomy" id="240449"/>
    <lineage>
        <taxon>Eukaryota</taxon>
        <taxon>Viridiplantae</taxon>
        <taxon>Streptophyta</taxon>
        <taxon>Embryophyta</taxon>
        <taxon>Tracheophyta</taxon>
        <taxon>Spermatophyta</taxon>
        <taxon>Magnoliopsida</taxon>
        <taxon>Liliopsida</taxon>
        <taxon>Poales</taxon>
        <taxon>Poaceae</taxon>
        <taxon>PACMAD clade</taxon>
        <taxon>Panicoideae</taxon>
        <taxon>Panicodae</taxon>
        <taxon>Paniceae</taxon>
        <taxon>Melinidinae</taxon>
        <taxon>Urochloa</taxon>
    </lineage>
</organism>
<reference evidence="2 3" key="2">
    <citation type="submission" date="2024-10" db="EMBL/GenBank/DDBJ databases">
        <authorList>
            <person name="Ryan C."/>
        </authorList>
    </citation>
    <scope>NUCLEOTIDE SEQUENCE [LARGE SCALE GENOMIC DNA]</scope>
</reference>
<dbReference type="InterPro" id="IPR012871">
    <property type="entry name" value="DUF1668_ORYSA"/>
</dbReference>
<feature type="region of interest" description="Disordered" evidence="1">
    <location>
        <begin position="147"/>
        <end position="167"/>
    </location>
</feature>
<dbReference type="Proteomes" id="UP001497457">
    <property type="component" value="Chromosome 2b"/>
</dbReference>
<evidence type="ECO:0000313" key="3">
    <source>
        <dbReference type="Proteomes" id="UP001497457"/>
    </source>
</evidence>
<dbReference type="PANTHER" id="PTHR33085">
    <property type="entry name" value="OS12G0113100 PROTEIN-RELATED"/>
    <property type="match status" value="1"/>
</dbReference>
<dbReference type="EMBL" id="OZ075112">
    <property type="protein sequence ID" value="CAL4966733.1"/>
    <property type="molecule type" value="Genomic_DNA"/>
</dbReference>
<reference evidence="3" key="1">
    <citation type="submission" date="2024-06" db="EMBL/GenBank/DDBJ databases">
        <authorList>
            <person name="Ryan C."/>
        </authorList>
    </citation>
    <scope>NUCLEOTIDE SEQUENCE [LARGE SCALE GENOMIC DNA]</scope>
</reference>
<accession>A0ABC8ZU27</accession>
<dbReference type="PANTHER" id="PTHR33085:SF80">
    <property type="entry name" value="F-BOX ASSOCIATED DOMAIN-CONTAINING PROTEIN"/>
    <property type="match status" value="1"/>
</dbReference>
<dbReference type="Pfam" id="PF07893">
    <property type="entry name" value="DUF1668"/>
    <property type="match status" value="1"/>
</dbReference>
<dbReference type="AlphaFoldDB" id="A0ABC8ZU27"/>
<protein>
    <recommendedName>
        <fullName evidence="4">DUF1618 domain-containing protein</fullName>
    </recommendedName>
</protein>
<name>A0ABC8ZU27_9POAL</name>
<evidence type="ECO:0000256" key="1">
    <source>
        <dbReference type="SAM" id="MobiDB-lite"/>
    </source>
</evidence>
<proteinExistence type="predicted"/>
<keyword evidence="3" id="KW-1185">Reference proteome</keyword>
<evidence type="ECO:0008006" key="4">
    <source>
        <dbReference type="Google" id="ProtNLM"/>
    </source>
</evidence>
<sequence length="400" mass="45711">MPKRHRGELDGGSTTELQQQRLYLVFDDWDCGYSIRNVKPPLPCKSGDRASESERFEKRLPNPFWRYPADRECPQYFTSAFGTKIMGMHHNDSGIVLMIDVRTRSVVLGPRTNYPAFPIYFPVGVDKLFALDSACLELCRLPLVRPDSDSDSGSSSTDETDSDSESDSYGKWLWRQLQVPTFRTRDATSYAVHSESDGQSQSILVSVKGEETVATFTFDMGKFVWECLGEWTLPFTGRGHFDRKLKALVGLSKDPEAFEYLYACNMPSIGDKHCPAPVWKCSKEKVLSEHLADRHVSASLIYMENRCEYCIVECVWVEEDNADQVKIKGDKADQVLLEKSECVEGVPQRGRYMYRLMTFSLKYDKMDDLRVKCGGRVRYYEVPNTVSAESIREDPVAFWL</sequence>